<feature type="topological domain" description="Cytoplasmic" evidence="14">
    <location>
        <begin position="166"/>
        <end position="173"/>
    </location>
</feature>
<evidence type="ECO:0000256" key="13">
    <source>
        <dbReference type="ARBA" id="ARBA00023284"/>
    </source>
</evidence>
<feature type="disulfide bond" description="Redox-active" evidence="14">
    <location>
        <begin position="106"/>
        <end position="132"/>
    </location>
</feature>
<keyword evidence="13 14" id="KW-0676">Redox-active center</keyword>
<keyword evidence="7 14" id="KW-0249">Electron transport</keyword>
<name>A0AA41W6F5_9GAMM</name>
<evidence type="ECO:0000256" key="14">
    <source>
        <dbReference type="HAMAP-Rule" id="MF_00286"/>
    </source>
</evidence>
<dbReference type="Gene3D" id="1.20.1550.10">
    <property type="entry name" value="DsbB-like"/>
    <property type="match status" value="1"/>
</dbReference>
<keyword evidence="3 14" id="KW-0813">Transport</keyword>
<dbReference type="InterPro" id="IPR003752">
    <property type="entry name" value="DiS_bond_form_DsbB/BdbC"/>
</dbReference>
<keyword evidence="12 14" id="KW-0143">Chaperone</keyword>
<evidence type="ECO:0000256" key="4">
    <source>
        <dbReference type="ARBA" id="ARBA00022475"/>
    </source>
</evidence>
<evidence type="ECO:0000313" key="16">
    <source>
        <dbReference type="EMBL" id="MCM2679439.1"/>
    </source>
</evidence>
<dbReference type="GO" id="GO:0015035">
    <property type="term" value="F:protein-disulfide reductase activity"/>
    <property type="evidence" value="ECO:0007669"/>
    <property type="project" value="UniProtKB-UniRule"/>
</dbReference>
<evidence type="ECO:0000256" key="2">
    <source>
        <dbReference type="ARBA" id="ARBA00008823"/>
    </source>
</evidence>
<feature type="transmembrane region" description="Helical" evidence="15">
    <location>
        <begin position="45"/>
        <end position="63"/>
    </location>
</feature>
<evidence type="ECO:0000256" key="10">
    <source>
        <dbReference type="ARBA" id="ARBA00023136"/>
    </source>
</evidence>
<dbReference type="RefSeq" id="WP_251260803.1">
    <property type="nucleotide sequence ID" value="NZ_JAMQGP010000002.1"/>
</dbReference>
<sequence length="173" mass="19339">MFQSLSDFALHRGSWLLLALSALVLESTALFFQHVMDLAPCVMCIYERVAMMGLIFAGLIGAINPKVLALRVVGYSMWAVSAIQGLLLSIEHVGYQFPKNPFIVTCGYQAEFPAWARLDDWFPSLFLPTGMCDEITWLFLNLTMPQWLIVCFGVYCALGLTVLASRIAYTRSV</sequence>
<dbReference type="SUPFAM" id="SSF158442">
    <property type="entry name" value="DsbB-like"/>
    <property type="match status" value="1"/>
</dbReference>
<dbReference type="InterPro" id="IPR022920">
    <property type="entry name" value="Disulphide_bond_form_DsbB"/>
</dbReference>
<feature type="topological domain" description="Cytoplasmic" evidence="14">
    <location>
        <begin position="1"/>
        <end position="14"/>
    </location>
</feature>
<keyword evidence="9 14" id="KW-0560">Oxidoreductase</keyword>
<reference evidence="16 17" key="1">
    <citation type="journal article" date="2013" name="Antonie Van Leeuwenhoek">
        <title>Echinimonas agarilytica gen. nov., sp. nov., a new gammaproteobacterium isolated from the sea urchin Strongylocentrotus intermedius.</title>
        <authorList>
            <person name="Nedashkovskaya O.I."/>
            <person name="Stenkova A.M."/>
            <person name="Zhukova N.V."/>
            <person name="Van Trappen S."/>
            <person name="Lee J.S."/>
            <person name="Kim S.B."/>
        </authorList>
    </citation>
    <scope>NUCLEOTIDE SEQUENCE [LARGE SCALE GENOMIC DNA]</scope>
    <source>
        <strain evidence="16 17">KMM 6351</strain>
    </source>
</reference>
<dbReference type="PANTHER" id="PTHR36570:SF2">
    <property type="entry name" value="DISULFIDE BOND FORMATION PROTEIN B"/>
    <property type="match status" value="1"/>
</dbReference>
<dbReference type="PANTHER" id="PTHR36570">
    <property type="entry name" value="DISULFIDE BOND FORMATION PROTEIN B"/>
    <property type="match status" value="1"/>
</dbReference>
<evidence type="ECO:0000313" key="17">
    <source>
        <dbReference type="Proteomes" id="UP001165393"/>
    </source>
</evidence>
<comment type="function">
    <text evidence="14">Required for disulfide bond formation in some periplasmic proteins. Acts by oxidizing the DsbA protein.</text>
</comment>
<comment type="caution">
    <text evidence="14">Lacks conserved residue(s) required for the propagation of feature annotation.</text>
</comment>
<keyword evidence="6 14" id="KW-0812">Transmembrane</keyword>
<feature type="transmembrane region" description="Helical" evidence="15">
    <location>
        <begin position="147"/>
        <end position="169"/>
    </location>
</feature>
<evidence type="ECO:0000256" key="15">
    <source>
        <dbReference type="SAM" id="Phobius"/>
    </source>
</evidence>
<dbReference type="HAMAP" id="MF_00286">
    <property type="entry name" value="DsbB"/>
    <property type="match status" value="1"/>
</dbReference>
<feature type="transmembrane region" description="Helical" evidence="15">
    <location>
        <begin position="75"/>
        <end position="95"/>
    </location>
</feature>
<comment type="similarity">
    <text evidence="2 14">Belongs to the DsbB family.</text>
</comment>
<keyword evidence="4 14" id="KW-1003">Cell membrane</keyword>
<dbReference type="NCBIfam" id="NF002485">
    <property type="entry name" value="PRK01749.1"/>
    <property type="match status" value="1"/>
</dbReference>
<feature type="topological domain" description="Periplasmic" evidence="14">
    <location>
        <begin position="32"/>
        <end position="49"/>
    </location>
</feature>
<evidence type="ECO:0000256" key="3">
    <source>
        <dbReference type="ARBA" id="ARBA00022448"/>
    </source>
</evidence>
<dbReference type="GO" id="GO:0005886">
    <property type="term" value="C:plasma membrane"/>
    <property type="evidence" value="ECO:0007669"/>
    <property type="project" value="UniProtKB-SubCell"/>
</dbReference>
<comment type="caution">
    <text evidence="16">The sequence shown here is derived from an EMBL/GenBank/DDBJ whole genome shotgun (WGS) entry which is preliminary data.</text>
</comment>
<keyword evidence="8 14" id="KW-1133">Transmembrane helix</keyword>
<keyword evidence="5" id="KW-0997">Cell inner membrane</keyword>
<proteinExistence type="inferred from homology"/>
<dbReference type="GO" id="GO:0009055">
    <property type="term" value="F:electron transfer activity"/>
    <property type="evidence" value="ECO:0007669"/>
    <property type="project" value="UniProtKB-UniRule"/>
</dbReference>
<dbReference type="InterPro" id="IPR050183">
    <property type="entry name" value="DsbB"/>
</dbReference>
<protein>
    <recommendedName>
        <fullName evidence="14">Disulfide bond formation protein B</fullName>
    </recommendedName>
    <alternativeName>
        <fullName evidence="14">Disulfide oxidoreductase</fullName>
    </alternativeName>
</protein>
<dbReference type="GO" id="GO:0006457">
    <property type="term" value="P:protein folding"/>
    <property type="evidence" value="ECO:0007669"/>
    <property type="project" value="InterPro"/>
</dbReference>
<evidence type="ECO:0000256" key="7">
    <source>
        <dbReference type="ARBA" id="ARBA00022982"/>
    </source>
</evidence>
<accession>A0AA41W6F5</accession>
<feature type="disulfide bond" description="Redox-active" evidence="14">
    <location>
        <begin position="41"/>
        <end position="44"/>
    </location>
</feature>
<keyword evidence="17" id="KW-1185">Reference proteome</keyword>
<dbReference type="EMBL" id="JAMQGP010000002">
    <property type="protein sequence ID" value="MCM2679439.1"/>
    <property type="molecule type" value="Genomic_DNA"/>
</dbReference>
<keyword evidence="10 14" id="KW-0472">Membrane</keyword>
<dbReference type="Pfam" id="PF02600">
    <property type="entry name" value="DsbB"/>
    <property type="match status" value="1"/>
</dbReference>
<evidence type="ECO:0000256" key="9">
    <source>
        <dbReference type="ARBA" id="ARBA00023002"/>
    </source>
</evidence>
<evidence type="ECO:0000256" key="12">
    <source>
        <dbReference type="ARBA" id="ARBA00023186"/>
    </source>
</evidence>
<gene>
    <name evidence="14 16" type="primary">dsbB</name>
    <name evidence="16" type="ORF">NAF29_07110</name>
</gene>
<evidence type="ECO:0000256" key="11">
    <source>
        <dbReference type="ARBA" id="ARBA00023157"/>
    </source>
</evidence>
<organism evidence="16 17">
    <name type="scientific">Echinimonas agarilytica</name>
    <dbReference type="NCBI Taxonomy" id="1215918"/>
    <lineage>
        <taxon>Bacteria</taxon>
        <taxon>Pseudomonadati</taxon>
        <taxon>Pseudomonadota</taxon>
        <taxon>Gammaproteobacteria</taxon>
        <taxon>Alteromonadales</taxon>
        <taxon>Echinimonadaceae</taxon>
        <taxon>Echinimonas</taxon>
    </lineage>
</organism>
<dbReference type="Proteomes" id="UP001165393">
    <property type="component" value="Unassembled WGS sequence"/>
</dbReference>
<dbReference type="AlphaFoldDB" id="A0AA41W6F5"/>
<evidence type="ECO:0000256" key="6">
    <source>
        <dbReference type="ARBA" id="ARBA00022692"/>
    </source>
</evidence>
<dbReference type="InterPro" id="IPR023380">
    <property type="entry name" value="DsbB-like_sf"/>
</dbReference>
<keyword evidence="11 14" id="KW-1015">Disulfide bond</keyword>
<evidence type="ECO:0000256" key="1">
    <source>
        <dbReference type="ARBA" id="ARBA00004429"/>
    </source>
</evidence>
<evidence type="ECO:0000256" key="5">
    <source>
        <dbReference type="ARBA" id="ARBA00022519"/>
    </source>
</evidence>
<evidence type="ECO:0000256" key="8">
    <source>
        <dbReference type="ARBA" id="ARBA00022989"/>
    </source>
</evidence>
<comment type="subcellular location">
    <subcellularLocation>
        <location evidence="1">Cell inner membrane</location>
        <topology evidence="1">Multi-pass membrane protein</topology>
    </subcellularLocation>
    <subcellularLocation>
        <location evidence="14">Cell membrane</location>
        <topology evidence="14">Multi-pass membrane protein</topology>
    </subcellularLocation>
</comment>